<protein>
    <submittedName>
        <fullName evidence="2">Class B sortase</fullName>
        <ecNumber evidence="2">3.4.22.71</ecNumber>
    </submittedName>
</protein>
<dbReference type="RefSeq" id="WP_132279377.1">
    <property type="nucleotide sequence ID" value="NZ_JAOBST010000088.1"/>
</dbReference>
<dbReference type="SUPFAM" id="SSF63817">
    <property type="entry name" value="Sortase"/>
    <property type="match status" value="1"/>
</dbReference>
<dbReference type="CDD" id="cd05826">
    <property type="entry name" value="Sortase_B"/>
    <property type="match status" value="1"/>
</dbReference>
<sequence length="255" mass="28438">MKASKMLLKAADSIVRGAAILFLVAAGLYSGYALWDNAQVYAAVDDIQSELLKLKPDAADDRGASFEELRKLNPDVCAWLTLDHTNIDYPVLQGKDNLSYINTDVYGNFALAGSIFLDAGCDNTFREQYSLLYGHHMANNKMFGDLDLYEDEAFFDKNTTGELILPDRAYKLEIFACLRVPASDDVIFTPQRWKTDNRGLTDYVKDNAMHVHTGTMEQIGTSEAFSQILAMSTCSSEYTEARTVLLAVMEPYSSE</sequence>
<evidence type="ECO:0000256" key="1">
    <source>
        <dbReference type="PIRSR" id="PIRSR605754-1"/>
    </source>
</evidence>
<evidence type="ECO:0000313" key="3">
    <source>
        <dbReference type="Proteomes" id="UP000295710"/>
    </source>
</evidence>
<feature type="active site" description="Acyl-thioester intermediate" evidence="1">
    <location>
        <position position="234"/>
    </location>
</feature>
<dbReference type="Gene3D" id="2.40.260.10">
    <property type="entry name" value="Sortase"/>
    <property type="match status" value="1"/>
</dbReference>
<dbReference type="GO" id="GO:0016787">
    <property type="term" value="F:hydrolase activity"/>
    <property type="evidence" value="ECO:0007669"/>
    <property type="project" value="UniProtKB-KW"/>
</dbReference>
<evidence type="ECO:0000313" key="2">
    <source>
        <dbReference type="EMBL" id="TDA20831.1"/>
    </source>
</evidence>
<dbReference type="InterPro" id="IPR009835">
    <property type="entry name" value="SrtB"/>
</dbReference>
<dbReference type="InterPro" id="IPR023365">
    <property type="entry name" value="Sortase_dom-sf"/>
</dbReference>
<dbReference type="EC" id="3.4.22.71" evidence="2"/>
<organism evidence="2 3">
    <name type="scientific">Extibacter muris</name>
    <dbReference type="NCBI Taxonomy" id="1796622"/>
    <lineage>
        <taxon>Bacteria</taxon>
        <taxon>Bacillati</taxon>
        <taxon>Bacillota</taxon>
        <taxon>Clostridia</taxon>
        <taxon>Lachnospirales</taxon>
        <taxon>Lachnospiraceae</taxon>
        <taxon>Extibacter</taxon>
    </lineage>
</organism>
<dbReference type="Proteomes" id="UP000295710">
    <property type="component" value="Unassembled WGS sequence"/>
</dbReference>
<comment type="caution">
    <text evidence="2">The sequence shown here is derived from an EMBL/GenBank/DDBJ whole genome shotgun (WGS) entry which is preliminary data.</text>
</comment>
<feature type="active site" description="Proton donor/acceptor" evidence="1">
    <location>
        <position position="135"/>
    </location>
</feature>
<keyword evidence="3" id="KW-1185">Reference proteome</keyword>
<dbReference type="AlphaFoldDB" id="A0A4R4FC35"/>
<name>A0A4R4FC35_9FIRM</name>
<gene>
    <name evidence="2" type="primary">srtB</name>
    <name evidence="2" type="ORF">E1963_14510</name>
</gene>
<accession>A0A4R4FC35</accession>
<dbReference type="NCBIfam" id="TIGR03064">
    <property type="entry name" value="sortase_srtB"/>
    <property type="match status" value="1"/>
</dbReference>
<reference evidence="2 3" key="1">
    <citation type="journal article" date="2016" name="Nat. Microbiol.">
        <title>The Mouse Intestinal Bacterial Collection (miBC) provides host-specific insight into cultured diversity and functional potential of the gut microbiota.</title>
        <authorList>
            <person name="Lagkouvardos I."/>
            <person name="Pukall R."/>
            <person name="Abt B."/>
            <person name="Foesel B.U."/>
            <person name="Meier-Kolthoff J.P."/>
            <person name="Kumar N."/>
            <person name="Bresciani A."/>
            <person name="Martinez I."/>
            <person name="Just S."/>
            <person name="Ziegler C."/>
            <person name="Brugiroux S."/>
            <person name="Garzetti D."/>
            <person name="Wenning M."/>
            <person name="Bui T.P."/>
            <person name="Wang J."/>
            <person name="Hugenholtz F."/>
            <person name="Plugge C.M."/>
            <person name="Peterson D.A."/>
            <person name="Hornef M.W."/>
            <person name="Baines J.F."/>
            <person name="Smidt H."/>
            <person name="Walter J."/>
            <person name="Kristiansen K."/>
            <person name="Nielsen H.B."/>
            <person name="Haller D."/>
            <person name="Overmann J."/>
            <person name="Stecher B."/>
            <person name="Clavel T."/>
        </authorList>
    </citation>
    <scope>NUCLEOTIDE SEQUENCE [LARGE SCALE GENOMIC DNA]</scope>
    <source>
        <strain evidence="2 3">DSM 28560</strain>
    </source>
</reference>
<keyword evidence="2" id="KW-0378">Hydrolase</keyword>
<proteinExistence type="predicted"/>
<dbReference type="EMBL" id="SMMX01000014">
    <property type="protein sequence ID" value="TDA20831.1"/>
    <property type="molecule type" value="Genomic_DNA"/>
</dbReference>